<organism evidence="2 3">
    <name type="scientific">Recurvomyces mirabilis</name>
    <dbReference type="NCBI Taxonomy" id="574656"/>
    <lineage>
        <taxon>Eukaryota</taxon>
        <taxon>Fungi</taxon>
        <taxon>Dikarya</taxon>
        <taxon>Ascomycota</taxon>
        <taxon>Pezizomycotina</taxon>
        <taxon>Dothideomycetes</taxon>
        <taxon>Dothideomycetidae</taxon>
        <taxon>Mycosphaerellales</taxon>
        <taxon>Teratosphaeriaceae</taxon>
        <taxon>Recurvomyces</taxon>
    </lineage>
</organism>
<dbReference type="AlphaFoldDB" id="A0AAE0WIR1"/>
<comment type="caution">
    <text evidence="2">The sequence shown here is derived from an EMBL/GenBank/DDBJ whole genome shotgun (WGS) entry which is preliminary data.</text>
</comment>
<name>A0AAE0WIR1_9PEZI</name>
<feature type="compositionally biased region" description="Basic and acidic residues" evidence="1">
    <location>
        <begin position="32"/>
        <end position="59"/>
    </location>
</feature>
<accession>A0AAE0WIR1</accession>
<reference evidence="2" key="1">
    <citation type="submission" date="2023-07" db="EMBL/GenBank/DDBJ databases">
        <title>Black Yeasts Isolated from many extreme environments.</title>
        <authorList>
            <person name="Coleine C."/>
            <person name="Stajich J.E."/>
            <person name="Selbmann L."/>
        </authorList>
    </citation>
    <scope>NUCLEOTIDE SEQUENCE</scope>
    <source>
        <strain evidence="2">CCFEE 5485</strain>
    </source>
</reference>
<sequence length="251" mass="27833">MKDTNHTDDLIANLAIRLRLDQSQKTQSADQSPRRAPEKSAKQQDYHSKLRQVSHDTAQRRQTAASSLMSDWKTAHASSNGSLAKLRNLETDATLLLLTPIMLPSGHPGLNRTIPDIDTKSVLGKTHPFEMLGLALSKQHRKIRHVPYVPSVGFTHTHEVFLTKSDAVIVVSCEPDSGPTLELTLAKQAEFVGNVADALEESDRQLPMVNVSFGGDDWENEAVSYSHLWAGEQYDLDTVQNVVMLIFGSRK</sequence>
<gene>
    <name evidence="2" type="ORF">LTR78_009206</name>
</gene>
<evidence type="ECO:0000256" key="1">
    <source>
        <dbReference type="SAM" id="MobiDB-lite"/>
    </source>
</evidence>
<proteinExistence type="predicted"/>
<keyword evidence="3" id="KW-1185">Reference proteome</keyword>
<dbReference type="Proteomes" id="UP001274830">
    <property type="component" value="Unassembled WGS sequence"/>
</dbReference>
<feature type="compositionally biased region" description="Polar residues" evidence="1">
    <location>
        <begin position="21"/>
        <end position="31"/>
    </location>
</feature>
<protein>
    <submittedName>
        <fullName evidence="2">Uncharacterized protein</fullName>
    </submittedName>
</protein>
<feature type="region of interest" description="Disordered" evidence="1">
    <location>
        <begin position="21"/>
        <end position="59"/>
    </location>
</feature>
<evidence type="ECO:0000313" key="3">
    <source>
        <dbReference type="Proteomes" id="UP001274830"/>
    </source>
</evidence>
<dbReference type="EMBL" id="JAUTXT010000049">
    <property type="protein sequence ID" value="KAK3670928.1"/>
    <property type="molecule type" value="Genomic_DNA"/>
</dbReference>
<evidence type="ECO:0000313" key="2">
    <source>
        <dbReference type="EMBL" id="KAK3670928.1"/>
    </source>
</evidence>